<evidence type="ECO:0000313" key="2">
    <source>
        <dbReference type="Proteomes" id="UP000031938"/>
    </source>
</evidence>
<dbReference type="OrthoDB" id="2429157at2"/>
<organism evidence="1 2">
    <name type="scientific">Jeotgalibacillus soli</name>
    <dbReference type="NCBI Taxonomy" id="889306"/>
    <lineage>
        <taxon>Bacteria</taxon>
        <taxon>Bacillati</taxon>
        <taxon>Bacillota</taxon>
        <taxon>Bacilli</taxon>
        <taxon>Bacillales</taxon>
        <taxon>Caryophanaceae</taxon>
        <taxon>Jeotgalibacillus</taxon>
    </lineage>
</organism>
<dbReference type="EMBL" id="JXRP01000022">
    <property type="protein sequence ID" value="KIL42626.1"/>
    <property type="molecule type" value="Genomic_DNA"/>
</dbReference>
<keyword evidence="2" id="KW-1185">Reference proteome</keyword>
<comment type="caution">
    <text evidence="1">The sequence shown here is derived from an EMBL/GenBank/DDBJ whole genome shotgun (WGS) entry which is preliminary data.</text>
</comment>
<name>A0A0C2VDJ3_9BACL</name>
<sequence length="49" mass="6265">MITKEEMLIFQREIDKLKDDYQNCKDFWIKRIMKNEIIELDYILFFFKK</sequence>
<evidence type="ECO:0000313" key="1">
    <source>
        <dbReference type="EMBL" id="KIL42626.1"/>
    </source>
</evidence>
<protein>
    <submittedName>
        <fullName evidence="1">Uncharacterized protein</fullName>
    </submittedName>
</protein>
<accession>A0A0C2VDJ3</accession>
<dbReference type="RefSeq" id="WP_157841533.1">
    <property type="nucleotide sequence ID" value="NZ_JXRP01000022.1"/>
</dbReference>
<proteinExistence type="predicted"/>
<dbReference type="PATRIC" id="fig|889306.3.peg.3866"/>
<reference evidence="1 2" key="1">
    <citation type="submission" date="2015-01" db="EMBL/GenBank/DDBJ databases">
        <title>Genome sequencing of Jeotgalibacillus soli.</title>
        <authorList>
            <person name="Goh K.M."/>
            <person name="Chan K.-G."/>
            <person name="Yaakop A.S."/>
            <person name="Ee R."/>
            <person name="Gan H.M."/>
            <person name="Chan C.S."/>
        </authorList>
    </citation>
    <scope>NUCLEOTIDE SEQUENCE [LARGE SCALE GENOMIC DNA]</scope>
    <source>
        <strain evidence="1 2">P9</strain>
    </source>
</reference>
<gene>
    <name evidence="1" type="ORF">KP78_38490</name>
</gene>
<dbReference type="Proteomes" id="UP000031938">
    <property type="component" value="Unassembled WGS sequence"/>
</dbReference>
<dbReference type="AlphaFoldDB" id="A0A0C2VDJ3"/>